<evidence type="ECO:0000256" key="3">
    <source>
        <dbReference type="ARBA" id="ARBA00022917"/>
    </source>
</evidence>
<dbReference type="PROSITE" id="PS50832">
    <property type="entry name" value="S1_IF1_TYPE"/>
    <property type="match status" value="1"/>
</dbReference>
<dbReference type="GO" id="GO:0019843">
    <property type="term" value="F:rRNA binding"/>
    <property type="evidence" value="ECO:0007669"/>
    <property type="project" value="UniProtKB-UniRule"/>
</dbReference>
<reference evidence="7 8" key="1">
    <citation type="submission" date="2017-10" db="EMBL/GenBank/DDBJ databases">
        <title>Sequencing the genomes of 1000 actinobacteria strains.</title>
        <authorList>
            <person name="Klenk H.-P."/>
        </authorList>
    </citation>
    <scope>NUCLEOTIDE SEQUENCE [LARGE SCALE GENOMIC DNA]</scope>
    <source>
        <strain evidence="7 8">DSM 15597</strain>
    </source>
</reference>
<proteinExistence type="inferred from homology"/>
<comment type="similarity">
    <text evidence="1 4">Belongs to the IF-1 family.</text>
</comment>
<dbReference type="InterPro" id="IPR012340">
    <property type="entry name" value="NA-bd_OB-fold"/>
</dbReference>
<keyword evidence="4" id="KW-0699">rRNA-binding</keyword>
<dbReference type="SMART" id="SM00316">
    <property type="entry name" value="S1"/>
    <property type="match status" value="1"/>
</dbReference>
<comment type="subcellular location">
    <subcellularLocation>
        <location evidence="4">Cytoplasm</location>
    </subcellularLocation>
</comment>
<dbReference type="GO" id="GO:0043022">
    <property type="term" value="F:ribosome binding"/>
    <property type="evidence" value="ECO:0007669"/>
    <property type="project" value="UniProtKB-UniRule"/>
</dbReference>
<dbReference type="Gene3D" id="2.40.50.140">
    <property type="entry name" value="Nucleic acid-binding proteins"/>
    <property type="match status" value="1"/>
</dbReference>
<organism evidence="7 8">
    <name type="scientific">Propionicimonas paludicola</name>
    <dbReference type="NCBI Taxonomy" id="185243"/>
    <lineage>
        <taxon>Bacteria</taxon>
        <taxon>Bacillati</taxon>
        <taxon>Actinomycetota</taxon>
        <taxon>Actinomycetes</taxon>
        <taxon>Propionibacteriales</taxon>
        <taxon>Nocardioidaceae</taxon>
        <taxon>Propionicimonas</taxon>
    </lineage>
</organism>
<feature type="domain" description="S1-like" evidence="6">
    <location>
        <begin position="15"/>
        <end position="92"/>
    </location>
</feature>
<sequence length="92" mass="10418">MHDLCLQARALKLVQRLGVMAKKEGALELEGTVVEALPNAMFRVELSNGHKVLATISGKMRQHYIRIIPADRVVVELSPYDLSRGRIVFRHR</sequence>
<evidence type="ECO:0000259" key="6">
    <source>
        <dbReference type="PROSITE" id="PS50832"/>
    </source>
</evidence>
<dbReference type="GO" id="GO:0005829">
    <property type="term" value="C:cytosol"/>
    <property type="evidence" value="ECO:0007669"/>
    <property type="project" value="TreeGrafter"/>
</dbReference>
<comment type="function">
    <text evidence="4">One of the essential components for the initiation of protein synthesis. Stabilizes the binding of IF-2 and IF-3 on the 30S subunit to which N-formylmethionyl-tRNA(fMet) subsequently binds. Helps modulate mRNA selection, yielding the 30S pre-initiation complex (PIC). Upon addition of the 50S ribosomal subunit IF-1, IF-2 and IF-3 are released leaving the mature 70S translation initiation complex.</text>
</comment>
<keyword evidence="4" id="KW-0963">Cytoplasm</keyword>
<dbReference type="SUPFAM" id="SSF50249">
    <property type="entry name" value="Nucleic acid-binding proteins"/>
    <property type="match status" value="1"/>
</dbReference>
<evidence type="ECO:0000256" key="4">
    <source>
        <dbReference type="HAMAP-Rule" id="MF_00075"/>
    </source>
</evidence>
<dbReference type="InterPro" id="IPR003029">
    <property type="entry name" value="S1_domain"/>
</dbReference>
<protein>
    <recommendedName>
        <fullName evidence="4 5">Translation initiation factor IF-1</fullName>
    </recommendedName>
</protein>
<dbReference type="InterPro" id="IPR004368">
    <property type="entry name" value="TIF_IF1"/>
</dbReference>
<keyword evidence="4" id="KW-0694">RNA-binding</keyword>
<name>A0A2A9CTZ9_9ACTN</name>
<dbReference type="FunFam" id="2.40.50.140:FF:000002">
    <property type="entry name" value="Translation initiation factor IF-1"/>
    <property type="match status" value="1"/>
</dbReference>
<keyword evidence="3 4" id="KW-0648">Protein biosynthesis</keyword>
<keyword evidence="8" id="KW-1185">Reference proteome</keyword>
<dbReference type="GO" id="GO:0003743">
    <property type="term" value="F:translation initiation factor activity"/>
    <property type="evidence" value="ECO:0007669"/>
    <property type="project" value="UniProtKB-UniRule"/>
</dbReference>
<gene>
    <name evidence="4" type="primary">infA</name>
    <name evidence="7" type="ORF">ATK74_2118</name>
</gene>
<accession>A0A2A9CTZ9</accession>
<dbReference type="EMBL" id="PDJC01000001">
    <property type="protein sequence ID" value="PFG17545.1"/>
    <property type="molecule type" value="Genomic_DNA"/>
</dbReference>
<dbReference type="InterPro" id="IPR006196">
    <property type="entry name" value="RNA-binding_domain_S1_IF1"/>
</dbReference>
<dbReference type="AlphaFoldDB" id="A0A2A9CTZ9"/>
<dbReference type="CDD" id="cd04451">
    <property type="entry name" value="S1_IF1"/>
    <property type="match status" value="1"/>
</dbReference>
<evidence type="ECO:0000256" key="5">
    <source>
        <dbReference type="NCBIfam" id="TIGR00008"/>
    </source>
</evidence>
<dbReference type="PANTHER" id="PTHR33370:SF1">
    <property type="entry name" value="TRANSLATION INITIATION FACTOR IF-1, CHLOROPLASTIC"/>
    <property type="match status" value="1"/>
</dbReference>
<evidence type="ECO:0000256" key="1">
    <source>
        <dbReference type="ARBA" id="ARBA00010939"/>
    </source>
</evidence>
<dbReference type="Pfam" id="PF01176">
    <property type="entry name" value="eIF-1a"/>
    <property type="match status" value="1"/>
</dbReference>
<dbReference type="HAMAP" id="MF_00075">
    <property type="entry name" value="IF_1"/>
    <property type="match status" value="1"/>
</dbReference>
<comment type="subunit">
    <text evidence="4">Component of the 30S ribosomal translation pre-initiation complex which assembles on the 30S ribosome in the order IF-2 and IF-3, IF-1 and N-formylmethionyl-tRNA(fMet); mRNA recruitment can occur at any time during PIC assembly.</text>
</comment>
<dbReference type="Proteomes" id="UP000226079">
    <property type="component" value="Unassembled WGS sequence"/>
</dbReference>
<evidence type="ECO:0000313" key="8">
    <source>
        <dbReference type="Proteomes" id="UP000226079"/>
    </source>
</evidence>
<keyword evidence="2 4" id="KW-0396">Initiation factor</keyword>
<comment type="caution">
    <text evidence="7">The sequence shown here is derived from an EMBL/GenBank/DDBJ whole genome shotgun (WGS) entry which is preliminary data.</text>
</comment>
<dbReference type="PANTHER" id="PTHR33370">
    <property type="entry name" value="TRANSLATION INITIATION FACTOR IF-1, CHLOROPLASTIC"/>
    <property type="match status" value="1"/>
</dbReference>
<evidence type="ECO:0000256" key="2">
    <source>
        <dbReference type="ARBA" id="ARBA00022540"/>
    </source>
</evidence>
<dbReference type="NCBIfam" id="TIGR00008">
    <property type="entry name" value="infA"/>
    <property type="match status" value="1"/>
</dbReference>
<evidence type="ECO:0000313" key="7">
    <source>
        <dbReference type="EMBL" id="PFG17545.1"/>
    </source>
</evidence>